<evidence type="ECO:0000313" key="4">
    <source>
        <dbReference type="Proteomes" id="UP000601736"/>
    </source>
</evidence>
<accession>A0A8H9DAC8</accession>
<feature type="chain" id="PRO_5034778329" description="Rap1a immunity protein domain-containing protein" evidence="1">
    <location>
        <begin position="24"/>
        <end position="134"/>
    </location>
</feature>
<name>A0A8H9DAC8_9PROT</name>
<evidence type="ECO:0000256" key="1">
    <source>
        <dbReference type="SAM" id="SignalP"/>
    </source>
</evidence>
<dbReference type="EMBL" id="CAJNAP010000023">
    <property type="protein sequence ID" value="CAE6508537.1"/>
    <property type="molecule type" value="Genomic_DNA"/>
</dbReference>
<feature type="domain" description="Rap1a immunity protein" evidence="2">
    <location>
        <begin position="27"/>
        <end position="133"/>
    </location>
</feature>
<organism evidence="3 4">
    <name type="scientific">Nitrosomonas nitrosa</name>
    <dbReference type="NCBI Taxonomy" id="52442"/>
    <lineage>
        <taxon>Bacteria</taxon>
        <taxon>Pseudomonadati</taxon>
        <taxon>Pseudomonadota</taxon>
        <taxon>Betaproteobacteria</taxon>
        <taxon>Nitrosomonadales</taxon>
        <taxon>Nitrosomonadaceae</taxon>
        <taxon>Nitrosomonas</taxon>
    </lineage>
</organism>
<dbReference type="InterPro" id="IPR041238">
    <property type="entry name" value="Rap1a"/>
</dbReference>
<dbReference type="RefSeq" id="WP_107782987.1">
    <property type="nucleotide sequence ID" value="NZ_CAJNAP010000023.1"/>
</dbReference>
<reference evidence="3" key="1">
    <citation type="submission" date="2021-02" db="EMBL/GenBank/DDBJ databases">
        <authorList>
            <person name="Han P."/>
        </authorList>
    </citation>
    <scope>NUCLEOTIDE SEQUENCE</scope>
    <source>
        <strain evidence="3">Nitrosomonas nitrosa 18-3D</strain>
    </source>
</reference>
<sequence>MKIITARTLIFLIILYGANVVHASPLTTNTLYKACEGKRNSEEFSFCLGFIAGVANSALPATQAAMFALGGESDNATIMKAAIASGRVFGCGENYKINDTVRHFVEFVDKNPDVRNNPAVFTLTHMMANKYICK</sequence>
<proteinExistence type="predicted"/>
<dbReference type="AlphaFoldDB" id="A0A8H9DAC8"/>
<protein>
    <recommendedName>
        <fullName evidence="2">Rap1a immunity protein domain-containing protein</fullName>
    </recommendedName>
</protein>
<evidence type="ECO:0000259" key="2">
    <source>
        <dbReference type="Pfam" id="PF18602"/>
    </source>
</evidence>
<dbReference type="Pfam" id="PF18602">
    <property type="entry name" value="Rap1a"/>
    <property type="match status" value="1"/>
</dbReference>
<gene>
    <name evidence="3" type="ORF">NMYAN_30029</name>
</gene>
<feature type="signal peptide" evidence="1">
    <location>
        <begin position="1"/>
        <end position="23"/>
    </location>
</feature>
<comment type="caution">
    <text evidence="3">The sequence shown here is derived from an EMBL/GenBank/DDBJ whole genome shotgun (WGS) entry which is preliminary data.</text>
</comment>
<dbReference type="Proteomes" id="UP000601736">
    <property type="component" value="Unassembled WGS sequence"/>
</dbReference>
<keyword evidence="1" id="KW-0732">Signal</keyword>
<evidence type="ECO:0000313" key="3">
    <source>
        <dbReference type="EMBL" id="CAE6508537.1"/>
    </source>
</evidence>